<feature type="transmembrane region" description="Helical" evidence="6">
    <location>
        <begin position="733"/>
        <end position="754"/>
    </location>
</feature>
<feature type="transmembrane region" description="Helical" evidence="6">
    <location>
        <begin position="786"/>
        <end position="809"/>
    </location>
</feature>
<organism evidence="8 9">
    <name type="scientific">Pseudomonas cannabina</name>
    <dbReference type="NCBI Taxonomy" id="86840"/>
    <lineage>
        <taxon>Bacteria</taxon>
        <taxon>Pseudomonadati</taxon>
        <taxon>Pseudomonadota</taxon>
        <taxon>Gammaproteobacteria</taxon>
        <taxon>Pseudomonadales</taxon>
        <taxon>Pseudomonadaceae</taxon>
        <taxon>Pseudomonas</taxon>
    </lineage>
</organism>
<dbReference type="PANTHER" id="PTHR30287">
    <property type="entry name" value="MEMBRANE COMPONENT OF PREDICTED ABC SUPERFAMILY METABOLITE UPTAKE TRANSPORTER"/>
    <property type="match status" value="1"/>
</dbReference>
<feature type="transmembrane region" description="Helical" evidence="6">
    <location>
        <begin position="370"/>
        <end position="396"/>
    </location>
</feature>
<evidence type="ECO:0000256" key="4">
    <source>
        <dbReference type="ARBA" id="ARBA00022989"/>
    </source>
</evidence>
<evidence type="ECO:0000313" key="9">
    <source>
        <dbReference type="Proteomes" id="UP000281372"/>
    </source>
</evidence>
<feature type="domain" description="ABC3 transporter permease C-terminal" evidence="7">
    <location>
        <begin position="283"/>
        <end position="389"/>
    </location>
</feature>
<evidence type="ECO:0000259" key="7">
    <source>
        <dbReference type="Pfam" id="PF02687"/>
    </source>
</evidence>
<evidence type="ECO:0000256" key="3">
    <source>
        <dbReference type="ARBA" id="ARBA00022692"/>
    </source>
</evidence>
<gene>
    <name evidence="8" type="ORF">ALQ64_05268</name>
</gene>
<name>A0A3M3KQK7_PSECA</name>
<feature type="transmembrane region" description="Helical" evidence="6">
    <location>
        <begin position="440"/>
        <end position="463"/>
    </location>
</feature>
<keyword evidence="2" id="KW-1003">Cell membrane</keyword>
<evidence type="ECO:0000256" key="2">
    <source>
        <dbReference type="ARBA" id="ARBA00022475"/>
    </source>
</evidence>
<dbReference type="EMBL" id="RBOW01000695">
    <property type="protein sequence ID" value="RMN24775.1"/>
    <property type="molecule type" value="Genomic_DNA"/>
</dbReference>
<feature type="transmembrane region" description="Helical" evidence="6">
    <location>
        <begin position="47"/>
        <end position="67"/>
    </location>
</feature>
<keyword evidence="4 6" id="KW-1133">Transmembrane helix</keyword>
<feature type="transmembrane region" description="Helical" evidence="6">
    <location>
        <begin position="326"/>
        <end position="350"/>
    </location>
</feature>
<accession>A0A3M3KQK7</accession>
<evidence type="ECO:0000313" key="8">
    <source>
        <dbReference type="EMBL" id="RMN24775.1"/>
    </source>
</evidence>
<evidence type="ECO:0000256" key="5">
    <source>
        <dbReference type="ARBA" id="ARBA00023136"/>
    </source>
</evidence>
<comment type="caution">
    <text evidence="8">The sequence shown here is derived from an EMBL/GenBank/DDBJ whole genome shotgun (WGS) entry which is preliminary data.</text>
</comment>
<reference evidence="8 9" key="1">
    <citation type="submission" date="2018-08" db="EMBL/GenBank/DDBJ databases">
        <title>Recombination of ecologically and evolutionarily significant loci maintains genetic cohesion in the Pseudomonas syringae species complex.</title>
        <authorList>
            <person name="Dillon M."/>
            <person name="Thakur S."/>
            <person name="Almeida R.N.D."/>
            <person name="Weir B.S."/>
            <person name="Guttman D.S."/>
        </authorList>
    </citation>
    <scope>NUCLEOTIDE SEQUENCE [LARGE SCALE GENOMIC DNA]</scope>
    <source>
        <strain evidence="8 9">ICMP 2821</strain>
    </source>
</reference>
<dbReference type="InterPro" id="IPR003838">
    <property type="entry name" value="ABC3_permease_C"/>
</dbReference>
<proteinExistence type="predicted"/>
<evidence type="ECO:0000256" key="6">
    <source>
        <dbReference type="SAM" id="Phobius"/>
    </source>
</evidence>
<protein>
    <submittedName>
        <fullName evidence="8">Permease</fullName>
    </submittedName>
</protein>
<sequence>MSPSDPSRRGPSGRPAGALMARLPFTRLLSLAARQLLRDARAGELRVLFFALLVAVAASTAIGYFGARLNGAMLLRATEFLGADLILEGSSPARAEQVEEGKQLQLKHAQIVVFSSVIATDAGIQLSSIKAVDDVYPLRGELKSAPDLYQPEQAGSGPKPGEAWAEARLLPAVDLKVGDDIDVGSKTLKLTRILTYEPDRAGNFYSLTPRVMINLQDLAATGVVQPGSRVTYREMWSGPPEALAAYRKAIQPGLEPHQEIKDARDGSQQIGGALGKAERYLNMASLVAVLLVGVAVALSASRFAARRFDASALLRCLGLSRGETMALFSLQLAIIGLLASLSGALLGWLAQLGLFALLQNLLPATVPAGGLVPAMAGMGTGLVALAGFALPPLAALGRVPPLRVLRRDMLPIPASSWLVYGAALMALGLIMWRLSLDLVLTFALLGGGIVAALVLGSLLLLVLNSLRRLLAGASLPWRLGLGQLLRYPLAAAGQSLALGLILLSMGLIALLRGELLDTWQNQLPKDAPNYFVLNVLPADKDNFAQTLSKLSPHAAPLYPVVPGRLTSINGEPVSNFVTKDSRGENATRRDLSLTWAADLPEGNALTAGNWWKDLPASGQSEATPGVSIETKLAESLNIHVGDRLSFIVGGLTRDAVVTSLRTVNWDTFQPNFFMIFQPGTLADLPTTYLTSFYLPPGQDKQIVELSRAYPSISILGVEALLAQVRSILDQVTLAVQFVLLFVLAAGIAVLFSGLQATLDERIRQGALLRALGAERALLIKSRRIEFGLLGAASGVLAALGCELVSFVLYRYAFSLDWQPHPWLLLLPVIGALLVGGAGVFGTRRALNVSPLTVLREG</sequence>
<dbReference type="AlphaFoldDB" id="A0A3M3KQK7"/>
<dbReference type="Pfam" id="PF02687">
    <property type="entry name" value="FtsX"/>
    <property type="match status" value="2"/>
</dbReference>
<keyword evidence="3 6" id="KW-0812">Transmembrane</keyword>
<feature type="transmembrane region" description="Helical" evidence="6">
    <location>
        <begin position="283"/>
        <end position="305"/>
    </location>
</feature>
<dbReference type="InterPro" id="IPR038766">
    <property type="entry name" value="Membrane_comp_ABC_pdt"/>
</dbReference>
<evidence type="ECO:0000256" key="1">
    <source>
        <dbReference type="ARBA" id="ARBA00004651"/>
    </source>
</evidence>
<feature type="domain" description="ABC3 transporter permease C-terminal" evidence="7">
    <location>
        <begin position="737"/>
        <end position="840"/>
    </location>
</feature>
<dbReference type="PANTHER" id="PTHR30287:SF1">
    <property type="entry name" value="INNER MEMBRANE PROTEIN"/>
    <property type="match status" value="1"/>
</dbReference>
<dbReference type="Proteomes" id="UP000281372">
    <property type="component" value="Unassembled WGS sequence"/>
</dbReference>
<comment type="subcellular location">
    <subcellularLocation>
        <location evidence="1">Cell membrane</location>
        <topology evidence="1">Multi-pass membrane protein</topology>
    </subcellularLocation>
</comment>
<dbReference type="GO" id="GO:0005886">
    <property type="term" value="C:plasma membrane"/>
    <property type="evidence" value="ECO:0007669"/>
    <property type="project" value="UniProtKB-SubCell"/>
</dbReference>
<keyword evidence="5 6" id="KW-0472">Membrane</keyword>
<feature type="transmembrane region" description="Helical" evidence="6">
    <location>
        <begin position="417"/>
        <end position="434"/>
    </location>
</feature>
<feature type="transmembrane region" description="Helical" evidence="6">
    <location>
        <begin position="821"/>
        <end position="841"/>
    </location>
</feature>
<feature type="transmembrane region" description="Helical" evidence="6">
    <location>
        <begin position="484"/>
        <end position="511"/>
    </location>
</feature>